<name>A0ACB9V910_9CETA</name>
<organism evidence="1 2">
    <name type="scientific">Ovis ammon polii x Ovis aries</name>
    <dbReference type="NCBI Taxonomy" id="2918886"/>
    <lineage>
        <taxon>Eukaryota</taxon>
        <taxon>Metazoa</taxon>
        <taxon>Chordata</taxon>
        <taxon>Craniata</taxon>
        <taxon>Vertebrata</taxon>
        <taxon>Euteleostomi</taxon>
        <taxon>Mammalia</taxon>
        <taxon>Eutheria</taxon>
        <taxon>Laurasiatheria</taxon>
        <taxon>Artiodactyla</taxon>
        <taxon>Ruminantia</taxon>
        <taxon>Pecora</taxon>
        <taxon>Bovidae</taxon>
        <taxon>Caprinae</taxon>
        <taxon>Ovis</taxon>
    </lineage>
</organism>
<evidence type="ECO:0000313" key="1">
    <source>
        <dbReference type="EMBL" id="KAI4586211.1"/>
    </source>
</evidence>
<protein>
    <submittedName>
        <fullName evidence="1">Uncharacterized protein</fullName>
    </submittedName>
</protein>
<keyword evidence="2" id="KW-1185">Reference proteome</keyword>
<dbReference type="Proteomes" id="UP001057279">
    <property type="component" value="Linkage Group LG03"/>
</dbReference>
<evidence type="ECO:0000313" key="2">
    <source>
        <dbReference type="Proteomes" id="UP001057279"/>
    </source>
</evidence>
<dbReference type="EMBL" id="CM043028">
    <property type="protein sequence ID" value="KAI4586211.1"/>
    <property type="molecule type" value="Genomic_DNA"/>
</dbReference>
<reference evidence="1" key="1">
    <citation type="submission" date="2022-03" db="EMBL/GenBank/DDBJ databases">
        <title>Genomic analyses of argali, domestic sheep and their hybrids provide insights into chromosomal evolution, heterosis and genetic basis of agronomic traits.</title>
        <authorList>
            <person name="Li M."/>
        </authorList>
    </citation>
    <scope>NUCLEOTIDE SEQUENCE</scope>
    <source>
        <strain evidence="1">F1 hybrid</strain>
    </source>
</reference>
<sequence length="1253" mass="139436">MESCAAVTRKEEEPTGRLPLMLLSERDAGLTWEGGMDSRVSGTTSNGETKPVCPGVEKAAEDGALQRGQWSNKMEFVLSVAGEIIGLGNVWRFPYLCYKNGGGAFFIPYLIFLFTCGIPVFLLETALGQYTSQGGITAWRKICPIFEGIGYASQMIVTLLNIYYIIVLAWALFYLFSSFTVDLPWGSCRHDWNTERCVEFQRTNGSLNATAENATSPVIEFWERRVLKISEGIQHLGALRWELALCLLLAWVVCYFCIWKGVKSTGKVVYFTATFPYLMLVVLLIRGVTLPGAAQGIQFYLYPNLTRLWDPQVWMDAGTQIFFSFAICLGCLTALGSYNKYHNNCYRDSIALCFLNSGTSFVAGFAIFSILGFMSQEQGVPISEVAESGPGLAFIAYPRAVVMLPFSPLWACCFFFMVVLLGLDSQFVCVESLVTALVDMYPRVFRKKNRREVLILGVSVTSFLVGLVMLTEGGVYVFQLFDHYAASGMCLLFVAIFESFCVAWAYGKSQLPGQSEKTPTTSFPDRSLPFLVTVVPVPMLQMLDGPFSPSLVSFMAGAGRFYDNIEDMIGSPEYRVTARDSCTPAPASGRPSANTSKWLQTPVTPFSPLGSSASGGYQAGLSPCPAHAHLQPPSPSMAAYDRKVAAPKEGLPVVPWAPEEGLRPDQEAQDQVKDRGQWNNKMEFVLSVAGEIIGLGNVWRFPYLCYKNGGGAFFIPYFIFFFSCGIPVFFLEVALGQYTSQGSVTAWRKICPLLQGIGLASVVIEAYLNVYYIIILAWALFYLFSSFTSELPWTTCAHSWNTEHCMDFLNHSAASTTGPSENVTSPVMEFWERRVLSISPGIQHLGGVRWELALCLLLAWIICYFCIWKGVKITGKVVYFTATFPYLMLVILLVRGVTLPGAYEGIIYYLKPDLLRLKDPQVWMDAGTQIFFSFAICQGCLTALGSYNKYHNNCYRDSIALCFLNSGTSFVAGFVVFSILGFMSREQGVPISEVAESGPGLAFIAFPKAVTMMPLSQLWSCLFFIMLIFLGLDSQFVCMECLVTASMDMFPRQLRRSGRRELLILAIAVTCCLIGLFLVTEGGMYLFQLFDYYACSGTCLLFLSVFEVICVGWVYGADRFYDNVEDMIGYRPWPLVKISWLFLTPGLCLATFFFSLSKYTPLKYNNVYVYPAWGYFIGWFLAGSSMGCVPLFIIITLLKTRGSFKKRLRQLVTPDPSLPQPKRHLCLDGGSSRDCRPAPLKEGLMAGEKETHL</sequence>
<comment type="caution">
    <text evidence="1">The sequence shown here is derived from an EMBL/GenBank/DDBJ whole genome shotgun (WGS) entry which is preliminary data.</text>
</comment>
<gene>
    <name evidence="1" type="ORF">MJG53_003998</name>
</gene>
<accession>A0ACB9V910</accession>
<proteinExistence type="predicted"/>